<dbReference type="InterPro" id="IPR036625">
    <property type="entry name" value="E3-bd_dom_sf"/>
</dbReference>
<dbReference type="PROSITE" id="PS51826">
    <property type="entry name" value="PSBD"/>
    <property type="match status" value="1"/>
</dbReference>
<evidence type="ECO:0000256" key="10">
    <source>
        <dbReference type="RuleBase" id="RU003423"/>
    </source>
</evidence>
<dbReference type="CDD" id="cd06849">
    <property type="entry name" value="lipoyl_domain"/>
    <property type="match status" value="1"/>
</dbReference>
<feature type="region of interest" description="Disordered" evidence="11">
    <location>
        <begin position="233"/>
        <end position="261"/>
    </location>
</feature>
<dbReference type="SUPFAM" id="SSF52777">
    <property type="entry name" value="CoA-dependent acyltransferases"/>
    <property type="match status" value="1"/>
</dbReference>
<comment type="caution">
    <text evidence="14">The sequence shown here is derived from an EMBL/GenBank/DDBJ whole genome shotgun (WGS) entry which is preliminary data.</text>
</comment>
<evidence type="ECO:0000256" key="9">
    <source>
        <dbReference type="ARBA" id="ARBA00051775"/>
    </source>
</evidence>
<dbReference type="GO" id="GO:0005759">
    <property type="term" value="C:mitochondrial matrix"/>
    <property type="evidence" value="ECO:0007669"/>
    <property type="project" value="UniProtKB-SubCell"/>
</dbReference>
<evidence type="ECO:0000256" key="8">
    <source>
        <dbReference type="ARBA" id="ARBA00023315"/>
    </source>
</evidence>
<keyword evidence="5 10" id="KW-0450">Lipoyl</keyword>
<dbReference type="Pfam" id="PF00364">
    <property type="entry name" value="Biotin_lipoyl"/>
    <property type="match status" value="1"/>
</dbReference>
<organism evidence="14 15">
    <name type="scientific">Pomacea canaliculata</name>
    <name type="common">Golden apple snail</name>
    <dbReference type="NCBI Taxonomy" id="400727"/>
    <lineage>
        <taxon>Eukaryota</taxon>
        <taxon>Metazoa</taxon>
        <taxon>Spiralia</taxon>
        <taxon>Lophotrochozoa</taxon>
        <taxon>Mollusca</taxon>
        <taxon>Gastropoda</taxon>
        <taxon>Caenogastropoda</taxon>
        <taxon>Architaenioglossa</taxon>
        <taxon>Ampullarioidea</taxon>
        <taxon>Ampullariidae</taxon>
        <taxon>Pomacea</taxon>
    </lineage>
</organism>
<dbReference type="EC" id="2.3.1.-" evidence="10"/>
<comment type="similarity">
    <text evidence="3 10">Belongs to the 2-oxoacid dehydrogenase family.</text>
</comment>
<dbReference type="InterPro" id="IPR004167">
    <property type="entry name" value="PSBD"/>
</dbReference>
<dbReference type="FunFam" id="3.30.559.10:FF:000027">
    <property type="entry name" value="Dihydrolipoamide acetyltransferase component of pyruvate dehydrogenase complex"/>
    <property type="match status" value="1"/>
</dbReference>
<dbReference type="AlphaFoldDB" id="A0A2T7NRL2"/>
<accession>A0A2T7NRL2</accession>
<evidence type="ECO:0000256" key="4">
    <source>
        <dbReference type="ARBA" id="ARBA00022679"/>
    </source>
</evidence>
<dbReference type="EMBL" id="PZQS01000010">
    <property type="protein sequence ID" value="PVD23796.1"/>
    <property type="molecule type" value="Genomic_DNA"/>
</dbReference>
<evidence type="ECO:0000313" key="15">
    <source>
        <dbReference type="Proteomes" id="UP000245119"/>
    </source>
</evidence>
<dbReference type="GO" id="GO:0005829">
    <property type="term" value="C:cytosol"/>
    <property type="evidence" value="ECO:0007669"/>
    <property type="project" value="UniProtKB-ARBA"/>
</dbReference>
<dbReference type="PROSITE" id="PS50968">
    <property type="entry name" value="BIOTINYL_LIPOYL"/>
    <property type="match status" value="1"/>
</dbReference>
<comment type="subcellular location">
    <subcellularLocation>
        <location evidence="2">Mitochondrion matrix</location>
    </subcellularLocation>
</comment>
<keyword evidence="7" id="KW-0496">Mitochondrion</keyword>
<dbReference type="PROSITE" id="PS00189">
    <property type="entry name" value="LIPOYL"/>
    <property type="match status" value="1"/>
</dbReference>
<proteinExistence type="inferred from homology"/>
<evidence type="ECO:0000256" key="3">
    <source>
        <dbReference type="ARBA" id="ARBA00007317"/>
    </source>
</evidence>
<evidence type="ECO:0000256" key="5">
    <source>
        <dbReference type="ARBA" id="ARBA00022823"/>
    </source>
</evidence>
<evidence type="ECO:0000256" key="1">
    <source>
        <dbReference type="ARBA" id="ARBA00001938"/>
    </source>
</evidence>
<evidence type="ECO:0000256" key="6">
    <source>
        <dbReference type="ARBA" id="ARBA00022946"/>
    </source>
</evidence>
<dbReference type="GO" id="GO:0016407">
    <property type="term" value="F:acetyltransferase activity"/>
    <property type="evidence" value="ECO:0007669"/>
    <property type="project" value="TreeGrafter"/>
</dbReference>
<evidence type="ECO:0000313" key="14">
    <source>
        <dbReference type="EMBL" id="PVD23796.1"/>
    </source>
</evidence>
<keyword evidence="8 10" id="KW-0012">Acyltransferase</keyword>
<evidence type="ECO:0000256" key="7">
    <source>
        <dbReference type="ARBA" id="ARBA00023128"/>
    </source>
</evidence>
<dbReference type="FunFam" id="2.40.50.100:FF:000013">
    <property type="entry name" value="Dihydrolipoamide acetyltransferase component of pyruvate dehydrogenase complex"/>
    <property type="match status" value="1"/>
</dbReference>
<keyword evidence="15" id="KW-1185">Reference proteome</keyword>
<evidence type="ECO:0000256" key="11">
    <source>
        <dbReference type="SAM" id="MobiDB-lite"/>
    </source>
</evidence>
<protein>
    <recommendedName>
        <fullName evidence="10">Dihydrolipoamide acetyltransferase component of pyruvate dehydrogenase complex</fullName>
        <ecNumber evidence="10">2.3.1.-</ecNumber>
    </recommendedName>
</protein>
<feature type="domain" description="Peripheral subunit-binding (PSBD)" evidence="13">
    <location>
        <begin position="186"/>
        <end position="223"/>
    </location>
</feature>
<keyword evidence="6" id="KW-0809">Transit peptide</keyword>
<dbReference type="InterPro" id="IPR023213">
    <property type="entry name" value="CAT-like_dom_sf"/>
</dbReference>
<dbReference type="GO" id="GO:0031405">
    <property type="term" value="F:lipoic acid binding"/>
    <property type="evidence" value="ECO:0007669"/>
    <property type="project" value="TreeGrafter"/>
</dbReference>
<dbReference type="FunFam" id="4.10.320.10:FF:000002">
    <property type="entry name" value="Dihydrolipoamide acetyltransferase component of pyruvate dehydrogenase complex"/>
    <property type="match status" value="1"/>
</dbReference>
<dbReference type="Pfam" id="PF02817">
    <property type="entry name" value="E3_binding"/>
    <property type="match status" value="1"/>
</dbReference>
<dbReference type="InterPro" id="IPR000089">
    <property type="entry name" value="Biotin_lipoyl"/>
</dbReference>
<dbReference type="GO" id="GO:0043754">
    <property type="term" value="F:dihydrolipoamide branched chain acyltransferase activity"/>
    <property type="evidence" value="ECO:0007669"/>
    <property type="project" value="UniProtKB-EC"/>
</dbReference>
<dbReference type="InterPro" id="IPR003016">
    <property type="entry name" value="2-oxoA_DH_lipoyl-BS"/>
</dbReference>
<dbReference type="InterPro" id="IPR050743">
    <property type="entry name" value="2-oxoacid_DH_E2_comp"/>
</dbReference>
<gene>
    <name evidence="14" type="ORF">C0Q70_17070</name>
</gene>
<sequence>MATFFTRRAVPILVKRIRSTVPTYGCTTKYPVLCCRCLITSLNQHSSKDVPCQQRRTFYTFSGLNKEVVPFNLSDIGEGIQEVVIKEWYVQVGDRISQFDPICEVQSDKATVKITSRFDGVVRHVYYDVEAVALVGKPLIDIEKESSTVTMSTCTTEKQEDVLEETVSGEQFDSMLMQTVRGRKVLATPAVRRLAMENKINLSEVQGTGKDERILKEDILRYLEERKLGIQEVTSPPPSQLERMPRPTAAVPPSSSTSSPVLQELAPKVKAPIGADRSEPIKGIRKAMVKTMTASLQIPPFGYYDEAASLALLEYPILNSSLDEKCENIIYKASHNIGLAMDTPAGLLVPNVKNVQQLSIFEVAAELNRLQVLGETGKLGTEDLSGGTFSLSNIGTIGGTYARPVIMPPEVAIGALGKIQILPRFDEKGNVVKAHIMNVSWTADHRVIDGATMARFSNRWKFYLEDPSTLIMDLK</sequence>
<evidence type="ECO:0000259" key="13">
    <source>
        <dbReference type="PROSITE" id="PS51826"/>
    </source>
</evidence>
<reference evidence="14 15" key="1">
    <citation type="submission" date="2018-04" db="EMBL/GenBank/DDBJ databases">
        <title>The genome of golden apple snail Pomacea canaliculata provides insight into stress tolerance and invasive adaptation.</title>
        <authorList>
            <person name="Liu C."/>
            <person name="Liu B."/>
            <person name="Ren Y."/>
            <person name="Zhang Y."/>
            <person name="Wang H."/>
            <person name="Li S."/>
            <person name="Jiang F."/>
            <person name="Yin L."/>
            <person name="Zhang G."/>
            <person name="Qian W."/>
            <person name="Fan W."/>
        </authorList>
    </citation>
    <scope>NUCLEOTIDE SEQUENCE [LARGE SCALE GENOMIC DNA]</scope>
    <source>
        <strain evidence="14">SZHN2017</strain>
        <tissue evidence="14">Muscle</tissue>
    </source>
</reference>
<dbReference type="Proteomes" id="UP000245119">
    <property type="component" value="Linkage Group LG10"/>
</dbReference>
<comment type="catalytic activity">
    <reaction evidence="9">
        <text>N(6)-[(R)-dihydrolipoyl]-L-lysyl-[protein] + 2-methylpropanoyl-CoA = N(6)-[(R)-S(8)-2-methylpropanoyldihydrolipoyl]-L-lysyl-[protein] + CoA</text>
        <dbReference type="Rhea" id="RHEA:18865"/>
        <dbReference type="Rhea" id="RHEA-COMP:10475"/>
        <dbReference type="Rhea" id="RHEA-COMP:10497"/>
        <dbReference type="ChEBI" id="CHEBI:57287"/>
        <dbReference type="ChEBI" id="CHEBI:57338"/>
        <dbReference type="ChEBI" id="CHEBI:83100"/>
        <dbReference type="ChEBI" id="CHEBI:83142"/>
        <dbReference type="EC" id="2.3.1.168"/>
    </reaction>
    <physiologicalReaction direction="left-to-right" evidence="9">
        <dbReference type="Rhea" id="RHEA:18866"/>
    </physiologicalReaction>
</comment>
<dbReference type="SUPFAM" id="SSF47005">
    <property type="entry name" value="Peripheral subunit-binding domain of 2-oxo acid dehydrogenase complex"/>
    <property type="match status" value="1"/>
</dbReference>
<keyword evidence="4 10" id="KW-0808">Transferase</keyword>
<dbReference type="PANTHER" id="PTHR43178">
    <property type="entry name" value="DIHYDROLIPOAMIDE ACETYLTRANSFERASE COMPONENT OF PYRUVATE DEHYDROGENASE COMPLEX"/>
    <property type="match status" value="1"/>
</dbReference>
<dbReference type="PANTHER" id="PTHR43178:SF5">
    <property type="entry name" value="LIPOAMIDE ACYLTRANSFERASE COMPONENT OF BRANCHED-CHAIN ALPHA-KETO ACID DEHYDROGENASE COMPLEX, MITOCHONDRIAL"/>
    <property type="match status" value="1"/>
</dbReference>
<evidence type="ECO:0000256" key="2">
    <source>
        <dbReference type="ARBA" id="ARBA00004305"/>
    </source>
</evidence>
<dbReference type="Gene3D" id="2.40.50.100">
    <property type="match status" value="1"/>
</dbReference>
<feature type="domain" description="Lipoyl-binding" evidence="12">
    <location>
        <begin position="68"/>
        <end position="143"/>
    </location>
</feature>
<dbReference type="OrthoDB" id="202158at2759"/>
<name>A0A2T7NRL2_POMCA</name>
<dbReference type="Gene3D" id="3.30.559.10">
    <property type="entry name" value="Chloramphenicol acetyltransferase-like domain"/>
    <property type="match status" value="1"/>
</dbReference>
<evidence type="ECO:0000259" key="12">
    <source>
        <dbReference type="PROSITE" id="PS50968"/>
    </source>
</evidence>
<feature type="compositionally biased region" description="Low complexity" evidence="11">
    <location>
        <begin position="247"/>
        <end position="261"/>
    </location>
</feature>
<dbReference type="SUPFAM" id="SSF51230">
    <property type="entry name" value="Single hybrid motif"/>
    <property type="match status" value="1"/>
</dbReference>
<dbReference type="Pfam" id="PF00198">
    <property type="entry name" value="2-oxoacid_dh"/>
    <property type="match status" value="1"/>
</dbReference>
<dbReference type="STRING" id="400727.A0A2T7NRL2"/>
<dbReference type="InterPro" id="IPR011053">
    <property type="entry name" value="Single_hybrid_motif"/>
</dbReference>
<dbReference type="InterPro" id="IPR001078">
    <property type="entry name" value="2-oxoacid_DH_actylTfrase"/>
</dbReference>
<dbReference type="Gene3D" id="4.10.320.10">
    <property type="entry name" value="E3-binding domain"/>
    <property type="match status" value="1"/>
</dbReference>
<comment type="cofactor">
    <cofactor evidence="1 10">
        <name>(R)-lipoate</name>
        <dbReference type="ChEBI" id="CHEBI:83088"/>
    </cofactor>
</comment>